<feature type="transmembrane region" description="Helical" evidence="2">
    <location>
        <begin position="198"/>
        <end position="223"/>
    </location>
</feature>
<evidence type="ECO:0000256" key="2">
    <source>
        <dbReference type="SAM" id="Phobius"/>
    </source>
</evidence>
<feature type="compositionally biased region" description="Polar residues" evidence="1">
    <location>
        <begin position="381"/>
        <end position="390"/>
    </location>
</feature>
<feature type="transmembrane region" description="Helical" evidence="2">
    <location>
        <begin position="243"/>
        <end position="265"/>
    </location>
</feature>
<feature type="transmembrane region" description="Helical" evidence="2">
    <location>
        <begin position="277"/>
        <end position="299"/>
    </location>
</feature>
<accession>A0A177X055</accession>
<reference evidence="3 4" key="2">
    <citation type="submission" date="2016-05" db="EMBL/GenBank/DDBJ databases">
        <title>Lineage-specific infection strategies underlie the spectrum of fungal disease in amphibians.</title>
        <authorList>
            <person name="Cuomo C.A."/>
            <person name="Farrer R.A."/>
            <person name="James T."/>
            <person name="Longcore J."/>
            <person name="Birren B."/>
        </authorList>
    </citation>
    <scope>NUCLEOTIDE SEQUENCE [LARGE SCALE GENOMIC DNA]</scope>
    <source>
        <strain evidence="3 4">JEL423</strain>
    </source>
</reference>
<keyword evidence="2" id="KW-0472">Membrane</keyword>
<protein>
    <recommendedName>
        <fullName evidence="5">THH1/TOM1/TOM3 domain-containing protein</fullName>
    </recommendedName>
</protein>
<dbReference type="VEuPathDB" id="FungiDB:BDEG_28426"/>
<reference evidence="3 4" key="1">
    <citation type="submission" date="2006-10" db="EMBL/GenBank/DDBJ databases">
        <title>The Genome Sequence of Batrachochytrium dendrobatidis JEL423.</title>
        <authorList>
            <consortium name="The Broad Institute Genome Sequencing Platform"/>
            <person name="Birren B."/>
            <person name="Lander E."/>
            <person name="Galagan J."/>
            <person name="Cuomo C."/>
            <person name="Devon K."/>
            <person name="Jaffe D."/>
            <person name="Butler J."/>
            <person name="Alvarez P."/>
            <person name="Gnerre S."/>
            <person name="Grabherr M."/>
            <person name="Kleber M."/>
            <person name="Mauceli E."/>
            <person name="Brockman W."/>
            <person name="Young S."/>
            <person name="LaButti K."/>
            <person name="Sykes S."/>
            <person name="DeCaprio D."/>
            <person name="Crawford M."/>
            <person name="Koehrsen M."/>
            <person name="Engels R."/>
            <person name="Montgomery P."/>
            <person name="Pearson M."/>
            <person name="Howarth C."/>
            <person name="Larson L."/>
            <person name="White J."/>
            <person name="O'Leary S."/>
            <person name="Kodira C."/>
            <person name="Zeng Q."/>
            <person name="Yandava C."/>
            <person name="Alvarado L."/>
            <person name="Longcore J."/>
            <person name="James T."/>
        </authorList>
    </citation>
    <scope>NUCLEOTIDE SEQUENCE [LARGE SCALE GENOMIC DNA]</scope>
    <source>
        <strain evidence="3 4">JEL423</strain>
    </source>
</reference>
<feature type="region of interest" description="Disordered" evidence="1">
    <location>
        <begin position="381"/>
        <end position="407"/>
    </location>
</feature>
<feature type="transmembrane region" description="Helical" evidence="2">
    <location>
        <begin position="352"/>
        <end position="375"/>
    </location>
</feature>
<feature type="compositionally biased region" description="Basic residues" evidence="1">
    <location>
        <begin position="398"/>
        <end position="407"/>
    </location>
</feature>
<dbReference type="EMBL" id="DS022315">
    <property type="protein sequence ID" value="OAJ45275.1"/>
    <property type="molecule type" value="Genomic_DNA"/>
</dbReference>
<sequence length="407" mass="45665">MQTHHELEPVQSLSTNTISSSLQQPSPSLSIQAAIQSKVYLDSFPQPSSIHVEPATDTDMAGLGLFSSYQFLLDTNISPSNVVLCPNNCSRIGTCNSDGQCDCPKVIYNWWRVQASNCKSEREEFGYAWPYFIYSWLLVYTLVFVLLTYFNYLTFKANDWQLGGVRHVCLCLIHASGLFRFIFFSIDPYSVSSIASPIIMRMILSLFYLFSILAYVLMALHWIEICRTGLALSPSKTLGYSQIASGFIVSIYFALEVAICVVQAQKKQNKILFLSDTIYMGTIMVLISPLYMYCGHLFLARLGLIRQDKRGKRDQMISKVRVMAFGPPIAGLASVVIFIVKFTKCRNNPFLFIIGESASHFAEVITIALFLYGILLDPQPTRGSDGSTRKGTAGRSSKYIRTKHQGH</sequence>
<keyword evidence="2" id="KW-0812">Transmembrane</keyword>
<feature type="transmembrane region" description="Helical" evidence="2">
    <location>
        <begin position="320"/>
        <end position="340"/>
    </location>
</feature>
<proteinExistence type="predicted"/>
<organism evidence="3 4">
    <name type="scientific">Batrachochytrium dendrobatidis (strain JEL423)</name>
    <dbReference type="NCBI Taxonomy" id="403673"/>
    <lineage>
        <taxon>Eukaryota</taxon>
        <taxon>Fungi</taxon>
        <taxon>Fungi incertae sedis</taxon>
        <taxon>Chytridiomycota</taxon>
        <taxon>Chytridiomycota incertae sedis</taxon>
        <taxon>Chytridiomycetes</taxon>
        <taxon>Rhizophydiales</taxon>
        <taxon>Rhizophydiales incertae sedis</taxon>
        <taxon>Batrachochytrium</taxon>
    </lineage>
</organism>
<dbReference type="OrthoDB" id="2158248at2759"/>
<evidence type="ECO:0000313" key="4">
    <source>
        <dbReference type="Proteomes" id="UP000077115"/>
    </source>
</evidence>
<dbReference type="Proteomes" id="UP000077115">
    <property type="component" value="Unassembled WGS sequence"/>
</dbReference>
<feature type="transmembrane region" description="Helical" evidence="2">
    <location>
        <begin position="131"/>
        <end position="152"/>
    </location>
</feature>
<feature type="transmembrane region" description="Helical" evidence="2">
    <location>
        <begin position="164"/>
        <end position="186"/>
    </location>
</feature>
<evidence type="ECO:0008006" key="5">
    <source>
        <dbReference type="Google" id="ProtNLM"/>
    </source>
</evidence>
<keyword evidence="2" id="KW-1133">Transmembrane helix</keyword>
<dbReference type="AlphaFoldDB" id="A0A177X055"/>
<evidence type="ECO:0000256" key="1">
    <source>
        <dbReference type="SAM" id="MobiDB-lite"/>
    </source>
</evidence>
<evidence type="ECO:0000313" key="3">
    <source>
        <dbReference type="EMBL" id="OAJ45275.1"/>
    </source>
</evidence>
<name>A0A177X055_BATDL</name>
<gene>
    <name evidence="3" type="ORF">BDEG_28426</name>
</gene>